<feature type="region of interest" description="Disordered" evidence="1">
    <location>
        <begin position="113"/>
        <end position="133"/>
    </location>
</feature>
<keyword evidence="3" id="KW-1185">Reference proteome</keyword>
<evidence type="ECO:0000313" key="3">
    <source>
        <dbReference type="Proteomes" id="UP000007755"/>
    </source>
</evidence>
<protein>
    <submittedName>
        <fullName evidence="2">Uncharacterized protein</fullName>
    </submittedName>
</protein>
<proteinExistence type="predicted"/>
<gene>
    <name evidence="2" type="ORF">G5I_07067</name>
</gene>
<evidence type="ECO:0000313" key="2">
    <source>
        <dbReference type="EMBL" id="EGI64483.1"/>
    </source>
</evidence>
<evidence type="ECO:0000256" key="1">
    <source>
        <dbReference type="SAM" id="MobiDB-lite"/>
    </source>
</evidence>
<sequence length="133" mass="15145">MADQSQVISVRRHSDCRLSTCYYPILNKDKIIHEDSRVTFPNSSQMTQYKVKSISFYPHRDAPISGHSHTPRRKGVGEVSKGWRTQLSPYNNREKGRKKRCLLSCPYGQYNASAQPVPNPSGYEPMTITSKSP</sequence>
<feature type="region of interest" description="Disordered" evidence="1">
    <location>
        <begin position="60"/>
        <end position="83"/>
    </location>
</feature>
<accession>F4WMT3</accession>
<dbReference type="EMBL" id="GL888219">
    <property type="protein sequence ID" value="EGI64483.1"/>
    <property type="molecule type" value="Genomic_DNA"/>
</dbReference>
<organism evidence="3">
    <name type="scientific">Acromyrmex echinatior</name>
    <name type="common">Panamanian leafcutter ant</name>
    <name type="synonym">Acromyrmex octospinosus echinatior</name>
    <dbReference type="NCBI Taxonomy" id="103372"/>
    <lineage>
        <taxon>Eukaryota</taxon>
        <taxon>Metazoa</taxon>
        <taxon>Ecdysozoa</taxon>
        <taxon>Arthropoda</taxon>
        <taxon>Hexapoda</taxon>
        <taxon>Insecta</taxon>
        <taxon>Pterygota</taxon>
        <taxon>Neoptera</taxon>
        <taxon>Endopterygota</taxon>
        <taxon>Hymenoptera</taxon>
        <taxon>Apocrita</taxon>
        <taxon>Aculeata</taxon>
        <taxon>Formicoidea</taxon>
        <taxon>Formicidae</taxon>
        <taxon>Myrmicinae</taxon>
        <taxon>Acromyrmex</taxon>
    </lineage>
</organism>
<dbReference type="AlphaFoldDB" id="F4WMT3"/>
<dbReference type="InParanoid" id="F4WMT3"/>
<dbReference type="Proteomes" id="UP000007755">
    <property type="component" value="Unassembled WGS sequence"/>
</dbReference>
<name>F4WMT3_ACREC</name>
<reference evidence="2" key="1">
    <citation type="submission" date="2011-02" db="EMBL/GenBank/DDBJ databases">
        <title>The genome of the leaf-cutting ant Acromyrmex echinatior suggests key adaptations to social evolution and fungus farming.</title>
        <authorList>
            <person name="Nygaard S."/>
            <person name="Zhang G."/>
        </authorList>
    </citation>
    <scope>NUCLEOTIDE SEQUENCE</scope>
</reference>